<gene>
    <name evidence="1" type="ORF">EZI54_19995</name>
</gene>
<sequence>MTAEDIHYQFSFENGGRWSHRIPILQSDDAEDRSADTEPGDWTRLGNHQCEHCPLSVSHHARCPFAVALQPVLDGLGSHESHETVAVRVETPQREVSGTTSLQRGMGSMLGVVGAFSGCPHLRILRPMARLHLPFSNAQETMVRVFGIYLAGQHLRQFHGLEADWEMHKLRESYRAIRKVNQGMSRRLREVASDDTANNSVVLLDLLASDVELALDEYEGELDVVLQEFLER</sequence>
<dbReference type="InterPro" id="IPR054196">
    <property type="entry name" value="DUF6901"/>
</dbReference>
<reference evidence="1 2" key="1">
    <citation type="submission" date="2019-02" db="EMBL/GenBank/DDBJ databases">
        <title>Marinobacter halodurans sp. nov., a marine bacterium isolated from sea tidal flat.</title>
        <authorList>
            <person name="Yoo Y."/>
            <person name="Lee D.W."/>
            <person name="Kim B.S."/>
            <person name="Kim J.-J."/>
        </authorList>
    </citation>
    <scope>NUCLEOTIDE SEQUENCE [LARGE SCALE GENOMIC DNA]</scope>
    <source>
        <strain evidence="1 2">YJ-S3-2</strain>
    </source>
</reference>
<name>A0ABY1ZHV9_9GAMM</name>
<dbReference type="Proteomes" id="UP000313645">
    <property type="component" value="Unassembled WGS sequence"/>
</dbReference>
<dbReference type="RefSeq" id="WP_131483652.1">
    <property type="nucleotide sequence ID" value="NZ_SJDL01000042.1"/>
</dbReference>
<dbReference type="EMBL" id="SJDL01000042">
    <property type="protein sequence ID" value="TBW49230.1"/>
    <property type="molecule type" value="Genomic_DNA"/>
</dbReference>
<organism evidence="1 2">
    <name type="scientific">Marinobacter halodurans</name>
    <dbReference type="NCBI Taxonomy" id="2528979"/>
    <lineage>
        <taxon>Bacteria</taxon>
        <taxon>Pseudomonadati</taxon>
        <taxon>Pseudomonadota</taxon>
        <taxon>Gammaproteobacteria</taxon>
        <taxon>Pseudomonadales</taxon>
        <taxon>Marinobacteraceae</taxon>
        <taxon>Marinobacter</taxon>
    </lineage>
</organism>
<dbReference type="Pfam" id="PF21842">
    <property type="entry name" value="DUF6901"/>
    <property type="match status" value="1"/>
</dbReference>
<evidence type="ECO:0000313" key="1">
    <source>
        <dbReference type="EMBL" id="TBW49230.1"/>
    </source>
</evidence>
<evidence type="ECO:0000313" key="2">
    <source>
        <dbReference type="Proteomes" id="UP000313645"/>
    </source>
</evidence>
<accession>A0ABY1ZHV9</accession>
<keyword evidence="2" id="KW-1185">Reference proteome</keyword>
<protein>
    <submittedName>
        <fullName evidence="1">Uncharacterized protein</fullName>
    </submittedName>
</protein>
<proteinExistence type="predicted"/>
<comment type="caution">
    <text evidence="1">The sequence shown here is derived from an EMBL/GenBank/DDBJ whole genome shotgun (WGS) entry which is preliminary data.</text>
</comment>